<dbReference type="PANTHER" id="PTHR30313">
    <property type="entry name" value="DNA PRIMASE"/>
    <property type="match status" value="1"/>
</dbReference>
<dbReference type="Pfam" id="PF13155">
    <property type="entry name" value="Toprim_2"/>
    <property type="match status" value="1"/>
</dbReference>
<dbReference type="Proteomes" id="UP001059295">
    <property type="component" value="Chromosome"/>
</dbReference>
<dbReference type="EMBL" id="CP102294">
    <property type="protein sequence ID" value="UWN56465.1"/>
    <property type="molecule type" value="Genomic_DNA"/>
</dbReference>
<keyword evidence="7" id="KW-1185">Reference proteome</keyword>
<evidence type="ECO:0000256" key="4">
    <source>
        <dbReference type="SAM" id="MobiDB-lite"/>
    </source>
</evidence>
<keyword evidence="3" id="KW-0862">Zinc</keyword>
<name>A0ABY5UWN2_9BACT</name>
<dbReference type="Gene3D" id="3.90.580.10">
    <property type="entry name" value="Zinc finger, CHC2-type domain"/>
    <property type="match status" value="1"/>
</dbReference>
<feature type="region of interest" description="Disordered" evidence="4">
    <location>
        <begin position="284"/>
        <end position="329"/>
    </location>
</feature>
<dbReference type="CDD" id="cd01029">
    <property type="entry name" value="TOPRIM_primases"/>
    <property type="match status" value="1"/>
</dbReference>
<feature type="domain" description="Zinc finger CHC2-type" evidence="5">
    <location>
        <begin position="39"/>
        <end position="85"/>
    </location>
</feature>
<accession>A0ABY5UWN2</accession>
<keyword evidence="2" id="KW-0863">Zinc-finger</keyword>
<evidence type="ECO:0000313" key="7">
    <source>
        <dbReference type="Proteomes" id="UP001059295"/>
    </source>
</evidence>
<evidence type="ECO:0000313" key="6">
    <source>
        <dbReference type="EMBL" id="UWN56465.1"/>
    </source>
</evidence>
<proteinExistence type="predicted"/>
<evidence type="ECO:0000256" key="3">
    <source>
        <dbReference type="ARBA" id="ARBA00022833"/>
    </source>
</evidence>
<dbReference type="InterPro" id="IPR050219">
    <property type="entry name" value="DnaG_primase"/>
</dbReference>
<evidence type="ECO:0000256" key="1">
    <source>
        <dbReference type="ARBA" id="ARBA00022723"/>
    </source>
</evidence>
<feature type="compositionally biased region" description="Basic residues" evidence="4">
    <location>
        <begin position="320"/>
        <end position="329"/>
    </location>
</feature>
<keyword evidence="1" id="KW-0479">Metal-binding</keyword>
<dbReference type="InterPro" id="IPR034154">
    <property type="entry name" value="TOPRIM_DnaG/twinkle"/>
</dbReference>
<dbReference type="Pfam" id="PF01807">
    <property type="entry name" value="Zn_ribbon_DnaG"/>
    <property type="match status" value="1"/>
</dbReference>
<dbReference type="GeneID" id="82891523"/>
<protein>
    <submittedName>
        <fullName evidence="6">Toprim domain-containing protein</fullName>
    </submittedName>
</protein>
<evidence type="ECO:0000259" key="5">
    <source>
        <dbReference type="SMART" id="SM00400"/>
    </source>
</evidence>
<dbReference type="InterPro" id="IPR036977">
    <property type="entry name" value="DNA_primase_Znf_CHC2"/>
</dbReference>
<feature type="compositionally biased region" description="Basic and acidic residues" evidence="4">
    <location>
        <begin position="294"/>
        <end position="306"/>
    </location>
</feature>
<sequence length="329" mass="37242">MNYEEIKRRISIRAYLAARGINPRWERGNRGMYLSPLRKERTASFSVSYDKNLWHDFGTGEGGSIIDLVARMEGCSEIEAARRLAIGEHGMLVPIHVEALRTNEPTPSRLIILSDRELTHPALLGYLTGRGIDPAIARTYCREVRYTIGGKEYFAIGFRNDAGGWELRNPRFKGSSTPKNITTLDNGSDTTMVFEGFIDFLSYLSLKANPTPAIDATVLNSVTNLQKAVPFLSHHRVVHAFLDNDDAGRKALARLEESLPSTEVIDQSVFYRNHKDLNDYWREKRNLATPQTPPHERQRKETERAHLTVPQAQQCVSPPVKKRGPGRKF</sequence>
<dbReference type="SUPFAM" id="SSF57783">
    <property type="entry name" value="Zinc beta-ribbon"/>
    <property type="match status" value="1"/>
</dbReference>
<dbReference type="Gene3D" id="3.40.1360.10">
    <property type="match status" value="1"/>
</dbReference>
<organism evidence="6 7">
    <name type="scientific">Alistipes ihumii AP11</name>
    <dbReference type="NCBI Taxonomy" id="1211813"/>
    <lineage>
        <taxon>Bacteria</taxon>
        <taxon>Pseudomonadati</taxon>
        <taxon>Bacteroidota</taxon>
        <taxon>Bacteroidia</taxon>
        <taxon>Bacteroidales</taxon>
        <taxon>Rikenellaceae</taxon>
        <taxon>Alistipes</taxon>
    </lineage>
</organism>
<dbReference type="PANTHER" id="PTHR30313:SF2">
    <property type="entry name" value="DNA PRIMASE"/>
    <property type="match status" value="1"/>
</dbReference>
<dbReference type="SUPFAM" id="SSF56731">
    <property type="entry name" value="DNA primase core"/>
    <property type="match status" value="1"/>
</dbReference>
<dbReference type="SMART" id="SM00400">
    <property type="entry name" value="ZnF_CHCC"/>
    <property type="match status" value="1"/>
</dbReference>
<dbReference type="RefSeq" id="WP_019246275.1">
    <property type="nucleotide sequence ID" value="NZ_CAPH01000013.1"/>
</dbReference>
<gene>
    <name evidence="6" type="ORF">NQ491_07275</name>
</gene>
<dbReference type="InterPro" id="IPR002694">
    <property type="entry name" value="Znf_CHC2"/>
</dbReference>
<evidence type="ECO:0000256" key="2">
    <source>
        <dbReference type="ARBA" id="ARBA00022771"/>
    </source>
</evidence>
<reference evidence="6" key="1">
    <citation type="journal article" date="2022" name="Cell">
        <title>Design, construction, and in vivo augmentation of a complex gut microbiome.</title>
        <authorList>
            <person name="Cheng A.G."/>
            <person name="Ho P.Y."/>
            <person name="Aranda-Diaz A."/>
            <person name="Jain S."/>
            <person name="Yu F.B."/>
            <person name="Meng X."/>
            <person name="Wang M."/>
            <person name="Iakiviak M."/>
            <person name="Nagashima K."/>
            <person name="Zhao A."/>
            <person name="Murugkar P."/>
            <person name="Patil A."/>
            <person name="Atabakhsh K."/>
            <person name="Weakley A."/>
            <person name="Yan J."/>
            <person name="Brumbaugh A.R."/>
            <person name="Higginbottom S."/>
            <person name="Dimas A."/>
            <person name="Shiver A.L."/>
            <person name="Deutschbauer A."/>
            <person name="Neff N."/>
            <person name="Sonnenburg J.L."/>
            <person name="Huang K.C."/>
            <person name="Fischbach M.A."/>
        </authorList>
    </citation>
    <scope>NUCLEOTIDE SEQUENCE</scope>
    <source>
        <strain evidence="6">AP11</strain>
    </source>
</reference>